<dbReference type="GO" id="GO:0070411">
    <property type="term" value="F:I-SMAD binding"/>
    <property type="evidence" value="ECO:0007669"/>
    <property type="project" value="TreeGrafter"/>
</dbReference>
<dbReference type="EMBL" id="BDGG01000002">
    <property type="protein sequence ID" value="GAU94248.1"/>
    <property type="molecule type" value="Genomic_DNA"/>
</dbReference>
<evidence type="ECO:0000256" key="3">
    <source>
        <dbReference type="SAM" id="MobiDB-lite"/>
    </source>
</evidence>
<dbReference type="AlphaFoldDB" id="A0A1D1V6X0"/>
<keyword evidence="1" id="KW-0805">Transcription regulation</keyword>
<dbReference type="PANTHER" id="PTHR13703:SF54">
    <property type="entry name" value="MOTHERS AGAINST DECAPENTAPLEGIC HOMOLOG"/>
    <property type="match status" value="1"/>
</dbReference>
<feature type="domain" description="MH2" evidence="4">
    <location>
        <begin position="336"/>
        <end position="515"/>
    </location>
</feature>
<evidence type="ECO:0000313" key="6">
    <source>
        <dbReference type="Proteomes" id="UP000186922"/>
    </source>
</evidence>
<dbReference type="Pfam" id="PF03166">
    <property type="entry name" value="MH2"/>
    <property type="match status" value="1"/>
</dbReference>
<dbReference type="Gene3D" id="2.60.200.10">
    <property type="match status" value="1"/>
</dbReference>
<dbReference type="PANTHER" id="PTHR13703">
    <property type="entry name" value="SMAD"/>
    <property type="match status" value="1"/>
</dbReference>
<dbReference type="GO" id="GO:0071144">
    <property type="term" value="C:heteromeric SMAD protein complex"/>
    <property type="evidence" value="ECO:0007669"/>
    <property type="project" value="TreeGrafter"/>
</dbReference>
<dbReference type="OrthoDB" id="5946219at2759"/>
<feature type="region of interest" description="Disordered" evidence="3">
    <location>
        <begin position="226"/>
        <end position="245"/>
    </location>
</feature>
<feature type="region of interest" description="Disordered" evidence="3">
    <location>
        <begin position="266"/>
        <end position="285"/>
    </location>
</feature>
<dbReference type="STRING" id="947166.A0A1D1V6X0"/>
<keyword evidence="2" id="KW-0804">Transcription</keyword>
<evidence type="ECO:0000313" key="5">
    <source>
        <dbReference type="EMBL" id="GAU94248.1"/>
    </source>
</evidence>
<accession>A0A1D1V6X0</accession>
<gene>
    <name evidence="5" type="primary">RvY_06059-1</name>
    <name evidence="5" type="synonym">RvY_06059.1</name>
    <name evidence="5" type="ORF">RvY_06059</name>
</gene>
<dbReference type="SUPFAM" id="SSF49879">
    <property type="entry name" value="SMAD/FHA domain"/>
    <property type="match status" value="1"/>
</dbReference>
<sequence>MLCWSKRRGTSHNSLWKIYTKRMQEEATEKSAAEEHHGLRFLRHSPHSHAVSATAFSFPLMSESSPPASLSLKDMVEWFSASCLSPAQVAMLKKIAKNYETSGECGECIFLPRQVRCPPSSSSNYVDISPVYLLAQVLRWPDLQISSTKDLLRLRHLCSSQPPPSSITLSSHLRPEVATLQSKKLSHYSLSCNVLKAAEANSPPPTSEVECCNPFHWSREVHLESPSGPRILPQNSSSNQKTLSADSSSKTLLNMLYNPPGYQAAETESVKDLSESSSSSEVISPSSATGISRIACGQVSADSIPHDLDRFWDSPGGQQKKQYYAASPSKSRSHHWCLVRYWEESAPLGRAHFSVVHPVLNVFHDTPAALSSQTSQGMSVKTLENPKREKKTADLRARIGLGFQLILDEEERVVIIYNRSSLSLFVSSVYLNESSKEKANPRVVKVPPGYSIKASHMDFVPKPNLNEPGVCRWDNIHVSFGKGWGEKYSRSSHLNCPCWVEVVLDNVQADVRRTR</sequence>
<dbReference type="GO" id="GO:0050793">
    <property type="term" value="P:regulation of developmental process"/>
    <property type="evidence" value="ECO:0007669"/>
    <property type="project" value="UniProtKB-ARBA"/>
</dbReference>
<dbReference type="GO" id="GO:0006357">
    <property type="term" value="P:regulation of transcription by RNA polymerase II"/>
    <property type="evidence" value="ECO:0007669"/>
    <property type="project" value="TreeGrafter"/>
</dbReference>
<dbReference type="SMART" id="SM00524">
    <property type="entry name" value="DWB"/>
    <property type="match status" value="1"/>
</dbReference>
<dbReference type="InterPro" id="IPR008984">
    <property type="entry name" value="SMAD_FHA_dom_sf"/>
</dbReference>
<dbReference type="GO" id="GO:0060395">
    <property type="term" value="P:SMAD protein signal transduction"/>
    <property type="evidence" value="ECO:0007669"/>
    <property type="project" value="TreeGrafter"/>
</dbReference>
<organism evidence="5 6">
    <name type="scientific">Ramazzottius varieornatus</name>
    <name type="common">Water bear</name>
    <name type="synonym">Tardigrade</name>
    <dbReference type="NCBI Taxonomy" id="947166"/>
    <lineage>
        <taxon>Eukaryota</taxon>
        <taxon>Metazoa</taxon>
        <taxon>Ecdysozoa</taxon>
        <taxon>Tardigrada</taxon>
        <taxon>Eutardigrada</taxon>
        <taxon>Parachela</taxon>
        <taxon>Hypsibioidea</taxon>
        <taxon>Ramazzottiidae</taxon>
        <taxon>Ramazzottius</taxon>
    </lineage>
</organism>
<feature type="compositionally biased region" description="Low complexity" evidence="3">
    <location>
        <begin position="275"/>
        <end position="285"/>
    </location>
</feature>
<dbReference type="GO" id="GO:0140416">
    <property type="term" value="F:transcription regulator inhibitor activity"/>
    <property type="evidence" value="ECO:0007669"/>
    <property type="project" value="TreeGrafter"/>
</dbReference>
<dbReference type="PROSITE" id="PS51076">
    <property type="entry name" value="MH2"/>
    <property type="match status" value="1"/>
</dbReference>
<dbReference type="InterPro" id="IPR001132">
    <property type="entry name" value="SMAD_dom_Dwarfin-type"/>
</dbReference>
<name>A0A1D1V6X0_RAMVA</name>
<dbReference type="GO" id="GO:0009653">
    <property type="term" value="P:anatomical structure morphogenesis"/>
    <property type="evidence" value="ECO:0007669"/>
    <property type="project" value="TreeGrafter"/>
</dbReference>
<comment type="caution">
    <text evidence="5">The sequence shown here is derived from an EMBL/GenBank/DDBJ whole genome shotgun (WGS) entry which is preliminary data.</text>
</comment>
<proteinExistence type="predicted"/>
<reference evidence="5 6" key="1">
    <citation type="journal article" date="2016" name="Nat. Commun.">
        <title>Extremotolerant tardigrade genome and improved radiotolerance of human cultured cells by tardigrade-unique protein.</title>
        <authorList>
            <person name="Hashimoto T."/>
            <person name="Horikawa D.D."/>
            <person name="Saito Y."/>
            <person name="Kuwahara H."/>
            <person name="Kozuka-Hata H."/>
            <person name="Shin-I T."/>
            <person name="Minakuchi Y."/>
            <person name="Ohishi K."/>
            <person name="Motoyama A."/>
            <person name="Aizu T."/>
            <person name="Enomoto A."/>
            <person name="Kondo K."/>
            <person name="Tanaka S."/>
            <person name="Hara Y."/>
            <person name="Koshikawa S."/>
            <person name="Sagara H."/>
            <person name="Miura T."/>
            <person name="Yokobori S."/>
            <person name="Miyagawa K."/>
            <person name="Suzuki Y."/>
            <person name="Kubo T."/>
            <person name="Oyama M."/>
            <person name="Kohara Y."/>
            <person name="Fujiyama A."/>
            <person name="Arakawa K."/>
            <person name="Katayama T."/>
            <person name="Toyoda A."/>
            <person name="Kunieda T."/>
        </authorList>
    </citation>
    <scope>NUCLEOTIDE SEQUENCE [LARGE SCALE GENOMIC DNA]</scope>
    <source>
        <strain evidence="5 6">YOKOZUNA-1</strain>
    </source>
</reference>
<dbReference type="InterPro" id="IPR013790">
    <property type="entry name" value="Dwarfin"/>
</dbReference>
<dbReference type="InterPro" id="IPR017855">
    <property type="entry name" value="SMAD-like_dom_sf"/>
</dbReference>
<keyword evidence="6" id="KW-1185">Reference proteome</keyword>
<dbReference type="GO" id="GO:0009791">
    <property type="term" value="P:post-embryonic development"/>
    <property type="evidence" value="ECO:0007669"/>
    <property type="project" value="UniProtKB-ARBA"/>
</dbReference>
<dbReference type="GO" id="GO:0030154">
    <property type="term" value="P:cell differentiation"/>
    <property type="evidence" value="ECO:0007669"/>
    <property type="project" value="TreeGrafter"/>
</dbReference>
<evidence type="ECO:0000256" key="2">
    <source>
        <dbReference type="ARBA" id="ARBA00023163"/>
    </source>
</evidence>
<dbReference type="Proteomes" id="UP000186922">
    <property type="component" value="Unassembled WGS sequence"/>
</dbReference>
<evidence type="ECO:0000256" key="1">
    <source>
        <dbReference type="ARBA" id="ARBA00023015"/>
    </source>
</evidence>
<feature type="compositionally biased region" description="Polar residues" evidence="3">
    <location>
        <begin position="233"/>
        <end position="245"/>
    </location>
</feature>
<dbReference type="GO" id="GO:0051239">
    <property type="term" value="P:regulation of multicellular organismal process"/>
    <property type="evidence" value="ECO:0007669"/>
    <property type="project" value="UniProtKB-ARBA"/>
</dbReference>
<evidence type="ECO:0000259" key="4">
    <source>
        <dbReference type="PROSITE" id="PS51076"/>
    </source>
</evidence>
<protein>
    <recommendedName>
        <fullName evidence="4">MH2 domain-containing protein</fullName>
    </recommendedName>
</protein>